<dbReference type="Proteomes" id="UP000001401">
    <property type="component" value="Chromosome"/>
</dbReference>
<dbReference type="AlphaFoldDB" id="E6U1Q0"/>
<protein>
    <submittedName>
        <fullName evidence="1">Uncharacterized protein</fullName>
    </submittedName>
</protein>
<dbReference type="EMBL" id="CP002394">
    <property type="protein sequence ID" value="ADU30413.1"/>
    <property type="molecule type" value="Genomic_DNA"/>
</dbReference>
<dbReference type="HOGENOM" id="CLU_2713874_0_0_9"/>
<accession>E6U1Q0</accession>
<proteinExistence type="predicted"/>
<organism evidence="1 2">
    <name type="scientific">Evansella cellulosilytica (strain ATCC 21833 / DSM 2522 / FERM P-1141 / JCM 9156 / N-4)</name>
    <name type="common">Bacillus cellulosilyticus</name>
    <dbReference type="NCBI Taxonomy" id="649639"/>
    <lineage>
        <taxon>Bacteria</taxon>
        <taxon>Bacillati</taxon>
        <taxon>Bacillota</taxon>
        <taxon>Bacilli</taxon>
        <taxon>Bacillales</taxon>
        <taxon>Bacillaceae</taxon>
        <taxon>Evansella</taxon>
    </lineage>
</organism>
<evidence type="ECO:0000313" key="1">
    <source>
        <dbReference type="EMBL" id="ADU30413.1"/>
    </source>
</evidence>
<dbReference type="STRING" id="649639.Bcell_2152"/>
<sequence>MPTKDYERFSGQELENYYKRIQNYIEQGFRADGLKEELELIYDALTKTDDVKIKGKQKYLKEIEYYLRTIRL</sequence>
<keyword evidence="2" id="KW-1185">Reference proteome</keyword>
<dbReference type="RefSeq" id="WP_013488749.1">
    <property type="nucleotide sequence ID" value="NC_014829.1"/>
</dbReference>
<gene>
    <name evidence="1" type="ordered locus">Bcell_2152</name>
</gene>
<reference evidence="1 2" key="1">
    <citation type="submission" date="2010-12" db="EMBL/GenBank/DDBJ databases">
        <title>Complete sequence of Bacillus cellulosilyticus DSM 2522.</title>
        <authorList>
            <consortium name="US DOE Joint Genome Institute"/>
            <person name="Lucas S."/>
            <person name="Copeland A."/>
            <person name="Lapidus A."/>
            <person name="Cheng J.-F."/>
            <person name="Bruce D."/>
            <person name="Goodwin L."/>
            <person name="Pitluck S."/>
            <person name="Chertkov O."/>
            <person name="Detter J.C."/>
            <person name="Han C."/>
            <person name="Tapia R."/>
            <person name="Land M."/>
            <person name="Hauser L."/>
            <person name="Jeffries C."/>
            <person name="Kyrpides N."/>
            <person name="Ivanova N."/>
            <person name="Mikhailova N."/>
            <person name="Brumm P."/>
            <person name="Mead D."/>
            <person name="Woyke T."/>
        </authorList>
    </citation>
    <scope>NUCLEOTIDE SEQUENCE [LARGE SCALE GENOMIC DNA]</scope>
    <source>
        <strain evidence="2">ATCC 21833 / DSM 2522 / FERM P-1141 / JCM 9156 / N-4</strain>
    </source>
</reference>
<name>E6U1Q0_EVAC2</name>
<evidence type="ECO:0000313" key="2">
    <source>
        <dbReference type="Proteomes" id="UP000001401"/>
    </source>
</evidence>
<dbReference type="OrthoDB" id="2935286at2"/>
<dbReference type="KEGG" id="bco:Bcell_2152"/>